<dbReference type="InterPro" id="IPR009100">
    <property type="entry name" value="AcylCoA_DH/oxidase_NM_dom_sf"/>
</dbReference>
<dbReference type="Pfam" id="PF00441">
    <property type="entry name" value="Acyl-CoA_dh_1"/>
    <property type="match status" value="1"/>
</dbReference>
<dbReference type="SUPFAM" id="SSF56645">
    <property type="entry name" value="Acyl-CoA dehydrogenase NM domain-like"/>
    <property type="match status" value="1"/>
</dbReference>
<dbReference type="RefSeq" id="WP_044486426.1">
    <property type="nucleotide sequence ID" value="NZ_KK328284.1"/>
</dbReference>
<evidence type="ECO:0000259" key="6">
    <source>
        <dbReference type="Pfam" id="PF00441"/>
    </source>
</evidence>
<dbReference type="HOGENOM" id="CLU_018204_0_2_11"/>
<dbReference type="InterPro" id="IPR009075">
    <property type="entry name" value="AcylCo_DH/oxidase_C"/>
</dbReference>
<feature type="domain" description="Acyl-CoA dehydrogenase/oxidase C-terminal" evidence="6">
    <location>
        <begin position="236"/>
        <end position="381"/>
    </location>
</feature>
<evidence type="ECO:0000256" key="1">
    <source>
        <dbReference type="ARBA" id="ARBA00001974"/>
    </source>
</evidence>
<dbReference type="AlphaFoldDB" id="A0A051TW57"/>
<dbReference type="InterPro" id="IPR006091">
    <property type="entry name" value="Acyl-CoA_Oxase/DH_mid-dom"/>
</dbReference>
<dbReference type="GO" id="GO:0050660">
    <property type="term" value="F:flavin adenine dinucleotide binding"/>
    <property type="evidence" value="ECO:0007669"/>
    <property type="project" value="InterPro"/>
</dbReference>
<dbReference type="InterPro" id="IPR046373">
    <property type="entry name" value="Acyl-CoA_Oxase/DH_mid-dom_sf"/>
</dbReference>
<evidence type="ECO:0000256" key="2">
    <source>
        <dbReference type="ARBA" id="ARBA00009347"/>
    </source>
</evidence>
<dbReference type="Gene3D" id="1.10.540.10">
    <property type="entry name" value="Acyl-CoA dehydrogenase/oxidase, N-terminal domain"/>
    <property type="match status" value="1"/>
</dbReference>
<dbReference type="GO" id="GO:0003995">
    <property type="term" value="F:acyl-CoA dehydrogenase activity"/>
    <property type="evidence" value="ECO:0007669"/>
    <property type="project" value="InterPro"/>
</dbReference>
<feature type="domain" description="Acyl-CoA oxidase/dehydrogenase middle" evidence="7">
    <location>
        <begin position="124"/>
        <end position="221"/>
    </location>
</feature>
<dbReference type="CDD" id="cd00567">
    <property type="entry name" value="ACAD"/>
    <property type="match status" value="1"/>
</dbReference>
<dbReference type="Pfam" id="PF02771">
    <property type="entry name" value="Acyl-CoA_dh_N"/>
    <property type="match status" value="1"/>
</dbReference>
<dbReference type="EMBL" id="JLXW01000010">
    <property type="protein sequence ID" value="KBZ61030.1"/>
    <property type="molecule type" value="Genomic_DNA"/>
</dbReference>
<name>A0A051TW57_9MYCO</name>
<feature type="domain" description="Acyl-CoA dehydrogenase/oxidase N-terminal" evidence="8">
    <location>
        <begin position="6"/>
        <end position="120"/>
    </location>
</feature>
<evidence type="ECO:0000256" key="4">
    <source>
        <dbReference type="ARBA" id="ARBA00022827"/>
    </source>
</evidence>
<comment type="caution">
    <text evidence="9">The sequence shown here is derived from an EMBL/GenBank/DDBJ whole genome shotgun (WGS) entry which is preliminary data.</text>
</comment>
<dbReference type="PATRIC" id="fig|1324261.3.peg.4021"/>
<dbReference type="InterPro" id="IPR036250">
    <property type="entry name" value="AcylCo_DH-like_C"/>
</dbReference>
<evidence type="ECO:0000313" key="10">
    <source>
        <dbReference type="Proteomes" id="UP000025947"/>
    </source>
</evidence>
<gene>
    <name evidence="9" type="ORF">K875_03981</name>
</gene>
<organism evidence="9 10">
    <name type="scientific">Mycobacterium [tuberculosis] TKK-01-0051</name>
    <dbReference type="NCBI Taxonomy" id="1324261"/>
    <lineage>
        <taxon>Bacteria</taxon>
        <taxon>Bacillati</taxon>
        <taxon>Actinomycetota</taxon>
        <taxon>Actinomycetes</taxon>
        <taxon>Mycobacteriales</taxon>
        <taxon>Mycobacteriaceae</taxon>
        <taxon>Mycobacterium</taxon>
        <taxon>Mycobacterium avium complex (MAC)</taxon>
    </lineage>
</organism>
<dbReference type="SUPFAM" id="SSF47203">
    <property type="entry name" value="Acyl-CoA dehydrogenase C-terminal domain-like"/>
    <property type="match status" value="1"/>
</dbReference>
<keyword evidence="4 5" id="KW-0274">FAD</keyword>
<proteinExistence type="inferred from homology"/>
<protein>
    <recommendedName>
        <fullName evidence="11">Acyl-CoA dehydrogenase</fullName>
    </recommendedName>
</protein>
<dbReference type="Gene3D" id="2.40.110.10">
    <property type="entry name" value="Butyryl-CoA Dehydrogenase, subunit A, domain 2"/>
    <property type="match status" value="1"/>
</dbReference>
<dbReference type="InterPro" id="IPR037069">
    <property type="entry name" value="AcylCoA_DH/ox_N_sf"/>
</dbReference>
<dbReference type="Gene3D" id="1.20.140.10">
    <property type="entry name" value="Butyryl-CoA Dehydrogenase, subunit A, domain 3"/>
    <property type="match status" value="1"/>
</dbReference>
<dbReference type="InterPro" id="IPR013786">
    <property type="entry name" value="AcylCoA_DH/ox_N"/>
</dbReference>
<dbReference type="Proteomes" id="UP000025947">
    <property type="component" value="Unassembled WGS sequence"/>
</dbReference>
<evidence type="ECO:0000313" key="9">
    <source>
        <dbReference type="EMBL" id="KBZ61030.1"/>
    </source>
</evidence>
<evidence type="ECO:0000256" key="5">
    <source>
        <dbReference type="RuleBase" id="RU362125"/>
    </source>
</evidence>
<dbReference type="PANTHER" id="PTHR43884">
    <property type="entry name" value="ACYL-COA DEHYDROGENASE"/>
    <property type="match status" value="1"/>
</dbReference>
<keyword evidence="10" id="KW-1185">Reference proteome</keyword>
<evidence type="ECO:0000259" key="8">
    <source>
        <dbReference type="Pfam" id="PF02771"/>
    </source>
</evidence>
<dbReference type="PIRSF" id="PIRSF016578">
    <property type="entry name" value="HsaA"/>
    <property type="match status" value="1"/>
</dbReference>
<dbReference type="Pfam" id="PF02770">
    <property type="entry name" value="Acyl-CoA_dh_M"/>
    <property type="match status" value="1"/>
</dbReference>
<evidence type="ECO:0000256" key="3">
    <source>
        <dbReference type="ARBA" id="ARBA00022630"/>
    </source>
</evidence>
<dbReference type="PROSITE" id="PS00073">
    <property type="entry name" value="ACYL_COA_DH_2"/>
    <property type="match status" value="1"/>
</dbReference>
<keyword evidence="3 5" id="KW-0285">Flavoprotein</keyword>
<sequence length="387" mass="42398">MQFELTEEQQDFVGFLRDWVDREAPKSAALEWEKNESEFPHALWDKMTKAGLHGIGIPEEYGGQGGDIVTQMLLARALARSLAGLTWVWGITSFAGGKSVGLYGSDEQKKAHLPRICAGEEKWAIGFTEPAGGTDLLGAMSTRARRVEGGWVLSGQKTWSSMSHVADYILLLARSDDAVAKRTEGLTLFIVPTDSQGLTVRGIPKLGMRSLGSCDVFLDDVFVADDNVLGEPGRAWYMLLPTLNNERVMLSAFCVGILDGVLEDALRYMHERDAFGGPIARFQALQHHVANIAMWREQAELMVFKAAWLQSTGQPAGQASNMAKVVASELAGQGADLGLQILGGMGYSAETNMQRYWRDVRLFRIGPITNEMARNSIAEGLGLPRSF</sequence>
<comment type="similarity">
    <text evidence="2 5">Belongs to the acyl-CoA dehydrogenase family.</text>
</comment>
<comment type="cofactor">
    <cofactor evidence="1 5">
        <name>FAD</name>
        <dbReference type="ChEBI" id="CHEBI:57692"/>
    </cofactor>
</comment>
<accession>A0A051TW57</accession>
<reference evidence="9 10" key="1">
    <citation type="submission" date="2014-04" db="EMBL/GenBank/DDBJ databases">
        <title>The Genome Sequence of Mycobacterium tuberculosis TKK-01-0051.</title>
        <authorList>
            <consortium name="The Broad Institute Genomics Platform"/>
            <consortium name="The Broad Institute Genome Sequencing Center for Infectious Disease"/>
            <person name="Earl A.M."/>
            <person name="Cohen K."/>
            <person name="Pym A."/>
            <person name="Bishai W."/>
            <person name="Maharaj K."/>
            <person name="Desjardins C."/>
            <person name="Abeel T."/>
            <person name="Young S."/>
            <person name="Zeng Q."/>
            <person name="Gargeya S."/>
            <person name="Abouelleil A."/>
            <person name="Alvarado L."/>
            <person name="Chapman S.B."/>
            <person name="Gainer-Dewar J."/>
            <person name="Goldberg J."/>
            <person name="Griggs A."/>
            <person name="Gujja S."/>
            <person name="Hansen M."/>
            <person name="Howarth C."/>
            <person name="Imamovic A."/>
            <person name="Larimer J."/>
            <person name="Murphy C."/>
            <person name="Naylor J."/>
            <person name="Pearson M."/>
            <person name="Poon T.W."/>
            <person name="Priest M."/>
            <person name="Roberts A."/>
            <person name="Saif S."/>
            <person name="Shea T."/>
            <person name="Sykes S."/>
            <person name="Wortman J."/>
            <person name="Nusbaum C."/>
            <person name="Birren B."/>
        </authorList>
    </citation>
    <scope>NUCLEOTIDE SEQUENCE [LARGE SCALE GENOMIC DNA]</scope>
    <source>
        <strain evidence="9 10">TKK-01-0051</strain>
    </source>
</reference>
<dbReference type="InterPro" id="IPR006089">
    <property type="entry name" value="Acyl-CoA_DH_CS"/>
</dbReference>
<evidence type="ECO:0008006" key="11">
    <source>
        <dbReference type="Google" id="ProtNLM"/>
    </source>
</evidence>
<evidence type="ECO:0000259" key="7">
    <source>
        <dbReference type="Pfam" id="PF02770"/>
    </source>
</evidence>
<keyword evidence="5" id="KW-0560">Oxidoreductase</keyword>
<dbReference type="PANTHER" id="PTHR43884:SF37">
    <property type="entry name" value="ACYL-COA DEHYDROGENASE"/>
    <property type="match status" value="1"/>
</dbReference>